<feature type="domain" description="CBS" evidence="3">
    <location>
        <begin position="80"/>
        <end position="136"/>
    </location>
</feature>
<dbReference type="InterPro" id="IPR000644">
    <property type="entry name" value="CBS_dom"/>
</dbReference>
<dbReference type="Pfam" id="PF00571">
    <property type="entry name" value="CBS"/>
    <property type="match status" value="2"/>
</dbReference>
<evidence type="ECO:0000313" key="4">
    <source>
        <dbReference type="EMBL" id="MQL51215.1"/>
    </source>
</evidence>
<dbReference type="SUPFAM" id="SSF46785">
    <property type="entry name" value="Winged helix' DNA-binding domain"/>
    <property type="match status" value="1"/>
</dbReference>
<evidence type="ECO:0000313" key="5">
    <source>
        <dbReference type="Proteomes" id="UP000441717"/>
    </source>
</evidence>
<comment type="caution">
    <text evidence="4">The sequence shown here is derived from an EMBL/GenBank/DDBJ whole genome shotgun (WGS) entry which is preliminary data.</text>
</comment>
<dbReference type="Proteomes" id="UP000441717">
    <property type="component" value="Unassembled WGS sequence"/>
</dbReference>
<proteinExistence type="predicted"/>
<dbReference type="InterPro" id="IPR013196">
    <property type="entry name" value="HTH_11"/>
</dbReference>
<dbReference type="PANTHER" id="PTHR48108:SF32">
    <property type="entry name" value="TRANSCRIPTIONAL REPRESSOR CCPN"/>
    <property type="match status" value="1"/>
</dbReference>
<feature type="domain" description="CBS" evidence="3">
    <location>
        <begin position="145"/>
        <end position="212"/>
    </location>
</feature>
<organism evidence="4 5">
    <name type="scientific">Desulfofundulus thermobenzoicus</name>
    <dbReference type="NCBI Taxonomy" id="29376"/>
    <lineage>
        <taxon>Bacteria</taxon>
        <taxon>Bacillati</taxon>
        <taxon>Bacillota</taxon>
        <taxon>Clostridia</taxon>
        <taxon>Eubacteriales</taxon>
        <taxon>Peptococcaceae</taxon>
        <taxon>Desulfofundulus</taxon>
    </lineage>
</organism>
<keyword evidence="2" id="KW-0129">CBS domain</keyword>
<dbReference type="SUPFAM" id="SSF54631">
    <property type="entry name" value="CBS-domain pair"/>
    <property type="match status" value="1"/>
</dbReference>
<dbReference type="PROSITE" id="PS51371">
    <property type="entry name" value="CBS"/>
    <property type="match status" value="2"/>
</dbReference>
<evidence type="ECO:0000259" key="3">
    <source>
        <dbReference type="PROSITE" id="PS51371"/>
    </source>
</evidence>
<dbReference type="Pfam" id="PF08279">
    <property type="entry name" value="HTH_11"/>
    <property type="match status" value="1"/>
</dbReference>
<dbReference type="InterPro" id="IPR051462">
    <property type="entry name" value="CBS_domain-containing"/>
</dbReference>
<keyword evidence="5" id="KW-1185">Reference proteome</keyword>
<dbReference type="InterPro" id="IPR046342">
    <property type="entry name" value="CBS_dom_sf"/>
</dbReference>
<evidence type="ECO:0000256" key="2">
    <source>
        <dbReference type="PROSITE-ProRule" id="PRU00703"/>
    </source>
</evidence>
<dbReference type="Gene3D" id="3.10.580.10">
    <property type="entry name" value="CBS-domain"/>
    <property type="match status" value="1"/>
</dbReference>
<dbReference type="PIRSF" id="PIRSF026546">
    <property type="entry name" value="UCP026546_CBS_YqzB"/>
    <property type="match status" value="1"/>
</dbReference>
<accession>A0A6N7IMK7</accession>
<name>A0A6N7IMK7_9FIRM</name>
<dbReference type="InterPro" id="IPR016842">
    <property type="entry name" value="UCP026546_HTH-CBS"/>
</dbReference>
<gene>
    <name evidence="4" type="ORF">GFC01_02855</name>
</gene>
<dbReference type="InterPro" id="IPR036390">
    <property type="entry name" value="WH_DNA-bd_sf"/>
</dbReference>
<dbReference type="SMART" id="SM00116">
    <property type="entry name" value="CBS"/>
    <property type="match status" value="2"/>
</dbReference>
<protein>
    <submittedName>
        <fullName evidence="4">CBS domain-containing protein</fullName>
    </submittedName>
</protein>
<dbReference type="OrthoDB" id="9793615at2"/>
<dbReference type="RefSeq" id="WP_152945144.1">
    <property type="nucleotide sequence ID" value="NZ_WHYR01000005.1"/>
</dbReference>
<dbReference type="EMBL" id="WHYR01000005">
    <property type="protein sequence ID" value="MQL51215.1"/>
    <property type="molecule type" value="Genomic_DNA"/>
</dbReference>
<dbReference type="InterPro" id="IPR036388">
    <property type="entry name" value="WH-like_DNA-bd_sf"/>
</dbReference>
<dbReference type="CDD" id="cd04617">
    <property type="entry name" value="CBS_pair_CcpN"/>
    <property type="match status" value="1"/>
</dbReference>
<sequence length="212" mass="23118">MELSKRQEAILEIVKKEGPITGEQIAERLSLTRATLRPDMAILTMSGLLEARPRVGYYYSGKTPGKVIAEKLHRIKVGEIKSVPVVVPEHCSVYDAVVTMFIEDVGTLFVVREGGLLEGVVSRKDLLKTTLGGQDIHKLPVGVVMTRMPNVITVGPEDSVWIAAKKLISHEVDALPVVRPAGEGAKSTELEVIGRLTKTNITRLFVELGEGN</sequence>
<dbReference type="PANTHER" id="PTHR48108">
    <property type="entry name" value="CBS DOMAIN-CONTAINING PROTEIN CBSX2, CHLOROPLASTIC"/>
    <property type="match status" value="1"/>
</dbReference>
<reference evidence="4 5" key="1">
    <citation type="submission" date="2019-10" db="EMBL/GenBank/DDBJ databases">
        <title>Comparative genomics of sulfur disproportionating microorganisms.</title>
        <authorList>
            <person name="Ward L.M."/>
            <person name="Bertran E."/>
            <person name="Johnston D."/>
        </authorList>
    </citation>
    <scope>NUCLEOTIDE SEQUENCE [LARGE SCALE GENOMIC DNA]</scope>
    <source>
        <strain evidence="4 5">DSM 14055</strain>
    </source>
</reference>
<dbReference type="Gene3D" id="1.10.10.10">
    <property type="entry name" value="Winged helix-like DNA-binding domain superfamily/Winged helix DNA-binding domain"/>
    <property type="match status" value="1"/>
</dbReference>
<keyword evidence="1" id="KW-0677">Repeat</keyword>
<evidence type="ECO:0000256" key="1">
    <source>
        <dbReference type="ARBA" id="ARBA00022737"/>
    </source>
</evidence>
<dbReference type="AlphaFoldDB" id="A0A6N7IMK7"/>